<evidence type="ECO:0000313" key="2">
    <source>
        <dbReference type="Proteomes" id="UP001162992"/>
    </source>
</evidence>
<sequence>MLLMYNVAQISPSNNCVPTLTLMDPLQEYIVLLMSDLENLVKIDNRYKWYFEVFENGSKLDIFFFALRIDTRNTTNCGCAVDIQEDFDDCGSTFFKIFTEKNEKYFEIYASISDYDVTL</sequence>
<evidence type="ECO:0000313" key="1">
    <source>
        <dbReference type="EMBL" id="KAJ7540559.1"/>
    </source>
</evidence>
<accession>A0ACC2CEY8</accession>
<organism evidence="1 2">
    <name type="scientific">Diphasiastrum complanatum</name>
    <name type="common">Issler's clubmoss</name>
    <name type="synonym">Lycopodium complanatum</name>
    <dbReference type="NCBI Taxonomy" id="34168"/>
    <lineage>
        <taxon>Eukaryota</taxon>
        <taxon>Viridiplantae</taxon>
        <taxon>Streptophyta</taxon>
        <taxon>Embryophyta</taxon>
        <taxon>Tracheophyta</taxon>
        <taxon>Lycopodiopsida</taxon>
        <taxon>Lycopodiales</taxon>
        <taxon>Lycopodiaceae</taxon>
        <taxon>Lycopodioideae</taxon>
        <taxon>Diphasiastrum</taxon>
    </lineage>
</organism>
<comment type="caution">
    <text evidence="1">The sequence shown here is derived from an EMBL/GenBank/DDBJ whole genome shotgun (WGS) entry which is preliminary data.</text>
</comment>
<proteinExistence type="predicted"/>
<reference evidence="2" key="1">
    <citation type="journal article" date="2024" name="Proc. Natl. Acad. Sci. U.S.A.">
        <title>Extraordinary preservation of gene collinearity over three hundred million years revealed in homosporous lycophytes.</title>
        <authorList>
            <person name="Li C."/>
            <person name="Wickell D."/>
            <person name="Kuo L.Y."/>
            <person name="Chen X."/>
            <person name="Nie B."/>
            <person name="Liao X."/>
            <person name="Peng D."/>
            <person name="Ji J."/>
            <person name="Jenkins J."/>
            <person name="Williams M."/>
            <person name="Shu S."/>
            <person name="Plott C."/>
            <person name="Barry K."/>
            <person name="Rajasekar S."/>
            <person name="Grimwood J."/>
            <person name="Han X."/>
            <person name="Sun S."/>
            <person name="Hou Z."/>
            <person name="He W."/>
            <person name="Dai G."/>
            <person name="Sun C."/>
            <person name="Schmutz J."/>
            <person name="Leebens-Mack J.H."/>
            <person name="Li F.W."/>
            <person name="Wang L."/>
        </authorList>
    </citation>
    <scope>NUCLEOTIDE SEQUENCE [LARGE SCALE GENOMIC DNA]</scope>
    <source>
        <strain evidence="2">cv. PW_Plant_1</strain>
    </source>
</reference>
<gene>
    <name evidence="1" type="ORF">O6H91_10G021500</name>
</gene>
<name>A0ACC2CEY8_DIPCM</name>
<dbReference type="Proteomes" id="UP001162992">
    <property type="component" value="Chromosome 10"/>
</dbReference>
<keyword evidence="2" id="KW-1185">Reference proteome</keyword>
<dbReference type="EMBL" id="CM055101">
    <property type="protein sequence ID" value="KAJ7540559.1"/>
    <property type="molecule type" value="Genomic_DNA"/>
</dbReference>
<protein>
    <submittedName>
        <fullName evidence="1">Uncharacterized protein</fullName>
    </submittedName>
</protein>